<feature type="short sequence motif" description="PRPP-binding" evidence="5">
    <location>
        <begin position="104"/>
        <end position="116"/>
    </location>
</feature>
<dbReference type="NCBIfam" id="NF003545">
    <property type="entry name" value="PRK05205.1-1"/>
    <property type="match status" value="1"/>
</dbReference>
<comment type="function">
    <text evidence="5">Regulates transcriptional attenuation of the pyrimidine nucleotide (pyr) operon by binding in a uridine-dependent manner to specific sites on pyr mRNA. This disrupts an antiterminator hairpin in the RNA and favors formation of a downstream transcription terminator, leading to a reduced expression of downstream genes.</text>
</comment>
<evidence type="ECO:0000313" key="7">
    <source>
        <dbReference type="EMBL" id="SHE34928.1"/>
    </source>
</evidence>
<dbReference type="OrthoDB" id="9802227at2"/>
<evidence type="ECO:0000256" key="1">
    <source>
        <dbReference type="ARBA" id="ARBA00005565"/>
    </source>
</evidence>
<reference evidence="8" key="1">
    <citation type="submission" date="2016-11" db="EMBL/GenBank/DDBJ databases">
        <authorList>
            <person name="Varghese N."/>
            <person name="Submissions S."/>
        </authorList>
    </citation>
    <scope>NUCLEOTIDE SEQUENCE [LARGE SCALE GENOMIC DNA]</scope>
    <source>
        <strain evidence="8">DSM 12395</strain>
    </source>
</reference>
<dbReference type="GO" id="GO:0006353">
    <property type="term" value="P:DNA-templated transcription termination"/>
    <property type="evidence" value="ECO:0007669"/>
    <property type="project" value="UniProtKB-UniRule"/>
</dbReference>
<dbReference type="PANTHER" id="PTHR11608:SF0">
    <property type="entry name" value="BIFUNCTIONAL PROTEIN PYRR"/>
    <property type="match status" value="1"/>
</dbReference>
<dbReference type="InterPro" id="IPR050137">
    <property type="entry name" value="PyrR_bifunctional"/>
</dbReference>
<accession>A0A1M4SRW7</accession>
<evidence type="ECO:0000256" key="3">
    <source>
        <dbReference type="ARBA" id="ARBA00023015"/>
    </source>
</evidence>
<evidence type="ECO:0000313" key="8">
    <source>
        <dbReference type="Proteomes" id="UP000184148"/>
    </source>
</evidence>
<dbReference type="Gene3D" id="3.40.50.2020">
    <property type="match status" value="1"/>
</dbReference>
<dbReference type="Proteomes" id="UP000184148">
    <property type="component" value="Unassembled WGS sequence"/>
</dbReference>
<organism evidence="7 8">
    <name type="scientific">Desulforamulus putei DSM 12395</name>
    <dbReference type="NCBI Taxonomy" id="1121429"/>
    <lineage>
        <taxon>Bacteria</taxon>
        <taxon>Bacillati</taxon>
        <taxon>Bacillota</taxon>
        <taxon>Clostridia</taxon>
        <taxon>Eubacteriales</taxon>
        <taxon>Peptococcaceae</taxon>
        <taxon>Desulforamulus</taxon>
    </lineage>
</organism>
<dbReference type="GO" id="GO:0003723">
    <property type="term" value="F:RNA binding"/>
    <property type="evidence" value="ECO:0007669"/>
    <property type="project" value="UniProtKB-UniRule"/>
</dbReference>
<proteinExistence type="inferred from homology"/>
<evidence type="ECO:0000256" key="2">
    <source>
        <dbReference type="ARBA" id="ARBA00022472"/>
    </source>
</evidence>
<keyword evidence="8" id="KW-1185">Reference proteome</keyword>
<name>A0A1M4SRW7_9FIRM</name>
<comment type="catalytic activity">
    <reaction evidence="5">
        <text>UMP + diphosphate = 5-phospho-alpha-D-ribose 1-diphosphate + uracil</text>
        <dbReference type="Rhea" id="RHEA:13017"/>
        <dbReference type="ChEBI" id="CHEBI:17568"/>
        <dbReference type="ChEBI" id="CHEBI:33019"/>
        <dbReference type="ChEBI" id="CHEBI:57865"/>
        <dbReference type="ChEBI" id="CHEBI:58017"/>
        <dbReference type="EC" id="2.4.2.9"/>
    </reaction>
</comment>
<dbReference type="STRING" id="1121429.SAMN02745133_00215"/>
<keyword evidence="2 5" id="KW-0806">Transcription termination</keyword>
<dbReference type="EMBL" id="FQUY01000001">
    <property type="protein sequence ID" value="SHE34928.1"/>
    <property type="molecule type" value="Genomic_DNA"/>
</dbReference>
<dbReference type="Pfam" id="PF00156">
    <property type="entry name" value="Pribosyltran"/>
    <property type="match status" value="1"/>
</dbReference>
<gene>
    <name evidence="5" type="primary">pyrR</name>
    <name evidence="7" type="ORF">SAMN02745133_00215</name>
</gene>
<dbReference type="NCBIfam" id="NF003547">
    <property type="entry name" value="PRK05205.1-3"/>
    <property type="match status" value="1"/>
</dbReference>
<dbReference type="FunFam" id="3.40.50.2020:FF:000020">
    <property type="entry name" value="Bifunctional protein PyrR"/>
    <property type="match status" value="1"/>
</dbReference>
<dbReference type="InterPro" id="IPR023050">
    <property type="entry name" value="PyrR"/>
</dbReference>
<dbReference type="GO" id="GO:0004845">
    <property type="term" value="F:uracil phosphoribosyltransferase activity"/>
    <property type="evidence" value="ECO:0007669"/>
    <property type="project" value="UniProtKB-UniRule"/>
</dbReference>
<dbReference type="SUPFAM" id="SSF53271">
    <property type="entry name" value="PRTase-like"/>
    <property type="match status" value="1"/>
</dbReference>
<feature type="domain" description="Phosphoribosyltransferase" evidence="6">
    <location>
        <begin position="11"/>
        <end position="164"/>
    </location>
</feature>
<dbReference type="PANTHER" id="PTHR11608">
    <property type="entry name" value="BIFUNCTIONAL PROTEIN PYRR"/>
    <property type="match status" value="1"/>
</dbReference>
<evidence type="ECO:0000256" key="4">
    <source>
        <dbReference type="ARBA" id="ARBA00023163"/>
    </source>
</evidence>
<dbReference type="InterPro" id="IPR000836">
    <property type="entry name" value="PRTase_dom"/>
</dbReference>
<comment type="subunit">
    <text evidence="5">Homodimer and homohexamer; in equilibrium.</text>
</comment>
<sequence>MNERDLKEKAQILDDKGMRRALVRIAHEIIERNKGVENVALIGVRRRGVPLAQRLAKYISDIEGTTVPVGILDITLYRDDLTTLANQPQVHQTEVKFPVTGKKLVLVDDVLYTGRTVRAALDAIMDLGRPEVVQLAVLIDRGHREIPIRADYVGKNVPTSRKEVISVRLTEIDGEERVVILEGTE</sequence>
<keyword evidence="5" id="KW-0694">RNA-binding</keyword>
<protein>
    <recommendedName>
        <fullName evidence="5">Bifunctional protein PyrR</fullName>
    </recommendedName>
    <domain>
        <recommendedName>
            <fullName evidence="5">Pyrimidine operon regulatory protein</fullName>
        </recommendedName>
    </domain>
    <domain>
        <recommendedName>
            <fullName evidence="5">Uracil phosphoribosyltransferase</fullName>
            <shortName evidence="5">UPRTase</shortName>
            <ecNumber evidence="5">2.4.2.9</ecNumber>
        </recommendedName>
    </domain>
</protein>
<dbReference type="NCBIfam" id="NF003548">
    <property type="entry name" value="PRK05205.1-4"/>
    <property type="match status" value="1"/>
</dbReference>
<dbReference type="AlphaFoldDB" id="A0A1M4SRW7"/>
<dbReference type="NCBIfam" id="NF003549">
    <property type="entry name" value="PRK05205.1-5"/>
    <property type="match status" value="1"/>
</dbReference>
<dbReference type="CDD" id="cd06223">
    <property type="entry name" value="PRTases_typeI"/>
    <property type="match status" value="1"/>
</dbReference>
<keyword evidence="5 7" id="KW-0808">Transferase</keyword>
<evidence type="ECO:0000259" key="6">
    <source>
        <dbReference type="Pfam" id="PF00156"/>
    </source>
</evidence>
<keyword evidence="5 7" id="KW-0328">Glycosyltransferase</keyword>
<keyword evidence="3 5" id="KW-0805">Transcription regulation</keyword>
<dbReference type="InterPro" id="IPR029057">
    <property type="entry name" value="PRTase-like"/>
</dbReference>
<comment type="similarity">
    <text evidence="1 5">Belongs to the purine/pyrimidine phosphoribosyltransferase family. PyrR subfamily.</text>
</comment>
<dbReference type="HAMAP" id="MF_01219">
    <property type="entry name" value="PyrR"/>
    <property type="match status" value="1"/>
</dbReference>
<comment type="function">
    <text evidence="5">Also displays a weak uracil phosphoribosyltransferase activity which is not physiologically significant.</text>
</comment>
<dbReference type="EC" id="2.4.2.9" evidence="5"/>
<evidence type="ECO:0000256" key="5">
    <source>
        <dbReference type="HAMAP-Rule" id="MF_01219"/>
    </source>
</evidence>
<dbReference type="RefSeq" id="WP_073234335.1">
    <property type="nucleotide sequence ID" value="NZ_FQUY01000001.1"/>
</dbReference>
<keyword evidence="4 5" id="KW-0804">Transcription</keyword>